<dbReference type="InterPro" id="IPR008861">
    <property type="entry name" value="GpX-like"/>
</dbReference>
<organism evidence="1 2">
    <name type="scientific">Methylobacterium oryzihabitans</name>
    <dbReference type="NCBI Taxonomy" id="2499852"/>
    <lineage>
        <taxon>Bacteria</taxon>
        <taxon>Pseudomonadati</taxon>
        <taxon>Pseudomonadota</taxon>
        <taxon>Alphaproteobacteria</taxon>
        <taxon>Hyphomicrobiales</taxon>
        <taxon>Methylobacteriaceae</taxon>
        <taxon>Methylobacterium</taxon>
    </lineage>
</organism>
<gene>
    <name evidence="1" type="ORF">EOE48_26915</name>
</gene>
<keyword evidence="2" id="KW-1185">Reference proteome</keyword>
<comment type="caution">
    <text evidence="1">The sequence shown here is derived from an EMBL/GenBank/DDBJ whole genome shotgun (WGS) entry which is preliminary data.</text>
</comment>
<dbReference type="Proteomes" id="UP000286997">
    <property type="component" value="Unassembled WGS sequence"/>
</dbReference>
<name>A0A437NT93_9HYPH</name>
<proteinExistence type="predicted"/>
<dbReference type="AlphaFoldDB" id="A0A437NT93"/>
<evidence type="ECO:0000313" key="2">
    <source>
        <dbReference type="Proteomes" id="UP000286997"/>
    </source>
</evidence>
<sequence>MPRTIVVTQRGLTLSLLLWRAYGQAGQTSAMLDRALALNRALAAAGPVLPLRARVVLPDLPAAAAPRRVVVDLFS</sequence>
<reference evidence="1 2" key="1">
    <citation type="submission" date="2019-01" db="EMBL/GenBank/DDBJ databases">
        <authorList>
            <person name="Chen W.-M."/>
        </authorList>
    </citation>
    <scope>NUCLEOTIDE SEQUENCE [LARGE SCALE GENOMIC DNA]</scope>
    <source>
        <strain evidence="1 2">TER-1</strain>
    </source>
</reference>
<evidence type="ECO:0000313" key="1">
    <source>
        <dbReference type="EMBL" id="RVU13204.1"/>
    </source>
</evidence>
<dbReference type="EMBL" id="SACP01000046">
    <property type="protein sequence ID" value="RVU13204.1"/>
    <property type="molecule type" value="Genomic_DNA"/>
</dbReference>
<accession>A0A437NT93</accession>
<dbReference type="Pfam" id="PF05489">
    <property type="entry name" value="Phage_tail_X"/>
    <property type="match status" value="1"/>
</dbReference>
<dbReference type="RefSeq" id="WP_127733962.1">
    <property type="nucleotide sequence ID" value="NZ_SACP01000046.1"/>
</dbReference>
<protein>
    <submittedName>
        <fullName evidence="1">Phage tail protein</fullName>
    </submittedName>
</protein>